<comment type="caution">
    <text evidence="1">The sequence shown here is derived from an EMBL/GenBank/DDBJ whole genome shotgun (WGS) entry which is preliminary data.</text>
</comment>
<sequence>MRPVSSPGVGLGARIGAARAVAGTRDGTADLAGVHAEPPREVAHVAAPQRGIADAGHHRRGRAQGRHPPLDRLEVVSGESAAHHELEHRLAVGHELAHRVVAPVDAQVAGVEPFGGTATKV</sequence>
<gene>
    <name evidence="1" type="ORF">GCM10025869_28630</name>
</gene>
<accession>A0ABQ6JYP3</accession>
<evidence type="ECO:0000313" key="1">
    <source>
        <dbReference type="EMBL" id="GMA92334.1"/>
    </source>
</evidence>
<proteinExistence type="predicted"/>
<keyword evidence="2" id="KW-1185">Reference proteome</keyword>
<name>A0ABQ6JYP3_9MICO</name>
<dbReference type="Proteomes" id="UP001157069">
    <property type="component" value="Unassembled WGS sequence"/>
</dbReference>
<dbReference type="EMBL" id="BSVA01000001">
    <property type="protein sequence ID" value="GMA92334.1"/>
    <property type="molecule type" value="Genomic_DNA"/>
</dbReference>
<reference evidence="2" key="1">
    <citation type="journal article" date="2019" name="Int. J. Syst. Evol. Microbiol.">
        <title>The Global Catalogue of Microorganisms (GCM) 10K type strain sequencing project: providing services to taxonomists for standard genome sequencing and annotation.</title>
        <authorList>
            <consortium name="The Broad Institute Genomics Platform"/>
            <consortium name="The Broad Institute Genome Sequencing Center for Infectious Disease"/>
            <person name="Wu L."/>
            <person name="Ma J."/>
        </authorList>
    </citation>
    <scope>NUCLEOTIDE SEQUENCE [LARGE SCALE GENOMIC DNA]</scope>
    <source>
        <strain evidence="2">NBRC 108755</strain>
    </source>
</reference>
<evidence type="ECO:0000313" key="2">
    <source>
        <dbReference type="Proteomes" id="UP001157069"/>
    </source>
</evidence>
<protein>
    <submittedName>
        <fullName evidence="1">Uncharacterized protein</fullName>
    </submittedName>
</protein>
<organism evidence="1 2">
    <name type="scientific">Homoserinibacter gongjuensis</name>
    <dbReference type="NCBI Taxonomy" id="1162968"/>
    <lineage>
        <taxon>Bacteria</taxon>
        <taxon>Bacillati</taxon>
        <taxon>Actinomycetota</taxon>
        <taxon>Actinomycetes</taxon>
        <taxon>Micrococcales</taxon>
        <taxon>Microbacteriaceae</taxon>
        <taxon>Homoserinibacter</taxon>
    </lineage>
</organism>